<evidence type="ECO:0000256" key="1">
    <source>
        <dbReference type="SAM" id="Phobius"/>
    </source>
</evidence>
<keyword evidence="3" id="KW-1185">Reference proteome</keyword>
<organism evidence="2 3">
    <name type="scientific">Burkholderia reimsis</name>
    <dbReference type="NCBI Taxonomy" id="2234132"/>
    <lineage>
        <taxon>Bacteria</taxon>
        <taxon>Pseudomonadati</taxon>
        <taxon>Pseudomonadota</taxon>
        <taxon>Betaproteobacteria</taxon>
        <taxon>Burkholderiales</taxon>
        <taxon>Burkholderiaceae</taxon>
        <taxon>Burkholderia</taxon>
    </lineage>
</organism>
<protein>
    <recommendedName>
        <fullName evidence="4">DUF3955 domain-containing protein</fullName>
    </recommendedName>
</protein>
<feature type="transmembrane region" description="Helical" evidence="1">
    <location>
        <begin position="21"/>
        <end position="41"/>
    </location>
</feature>
<accession>A0A365QSG8</accession>
<evidence type="ECO:0000313" key="2">
    <source>
        <dbReference type="EMBL" id="RBB37704.1"/>
    </source>
</evidence>
<sequence>MESGAYRLSRHQQLMGWGVGLVAAGICLCVALFVLLIIGAFDQWHIQSDAQLSFVFSVPVLMVFVGLALFVVGVVNAFRARR</sequence>
<feature type="transmembrane region" description="Helical" evidence="1">
    <location>
        <begin position="53"/>
        <end position="78"/>
    </location>
</feature>
<keyword evidence="1" id="KW-1133">Transmembrane helix</keyword>
<dbReference type="AlphaFoldDB" id="A0A365QSG8"/>
<keyword evidence="1" id="KW-0812">Transmembrane</keyword>
<keyword evidence="1" id="KW-0472">Membrane</keyword>
<comment type="caution">
    <text evidence="2">The sequence shown here is derived from an EMBL/GenBank/DDBJ whole genome shotgun (WGS) entry which is preliminary data.</text>
</comment>
<name>A0A365QSG8_9BURK</name>
<dbReference type="EMBL" id="QMFZ01000017">
    <property type="protein sequence ID" value="RBB37704.1"/>
    <property type="molecule type" value="Genomic_DNA"/>
</dbReference>
<reference evidence="2 3" key="1">
    <citation type="submission" date="2018-06" db="EMBL/GenBank/DDBJ databases">
        <title>Draft genome sequence of Burkholderia reimsis strain BE51 isolated from a French agricultural soil.</title>
        <authorList>
            <person name="Esmaeel Q."/>
        </authorList>
    </citation>
    <scope>NUCLEOTIDE SEQUENCE [LARGE SCALE GENOMIC DNA]</scope>
    <source>
        <strain evidence="2 3">BE51</strain>
    </source>
</reference>
<dbReference type="RefSeq" id="WP_060155113.1">
    <property type="nucleotide sequence ID" value="NZ_QMFZ01000017.1"/>
</dbReference>
<proteinExistence type="predicted"/>
<evidence type="ECO:0000313" key="3">
    <source>
        <dbReference type="Proteomes" id="UP000252458"/>
    </source>
</evidence>
<dbReference type="Proteomes" id="UP000252458">
    <property type="component" value="Unassembled WGS sequence"/>
</dbReference>
<gene>
    <name evidence="2" type="ORF">DPV79_20275</name>
</gene>
<evidence type="ECO:0008006" key="4">
    <source>
        <dbReference type="Google" id="ProtNLM"/>
    </source>
</evidence>